<reference evidence="2" key="1">
    <citation type="submission" date="2020-02" db="EMBL/GenBank/DDBJ databases">
        <authorList>
            <person name="Meier V. D."/>
        </authorList>
    </citation>
    <scope>NUCLEOTIDE SEQUENCE</scope>
    <source>
        <strain evidence="2">AVDCRST_MAG70</strain>
    </source>
</reference>
<feature type="non-terminal residue" evidence="2">
    <location>
        <position position="35"/>
    </location>
</feature>
<feature type="region of interest" description="Disordered" evidence="1">
    <location>
        <begin position="1"/>
        <end position="35"/>
    </location>
</feature>
<proteinExistence type="predicted"/>
<name>A0A6J4USR1_9BACT</name>
<organism evidence="2">
    <name type="scientific">uncultured Thermomicrobiales bacterium</name>
    <dbReference type="NCBI Taxonomy" id="1645740"/>
    <lineage>
        <taxon>Bacteria</taxon>
        <taxon>Pseudomonadati</taxon>
        <taxon>Thermomicrobiota</taxon>
        <taxon>Thermomicrobia</taxon>
        <taxon>Thermomicrobiales</taxon>
        <taxon>environmental samples</taxon>
    </lineage>
</organism>
<accession>A0A6J4USR1</accession>
<evidence type="ECO:0000256" key="1">
    <source>
        <dbReference type="SAM" id="MobiDB-lite"/>
    </source>
</evidence>
<protein>
    <submittedName>
        <fullName evidence="2">Microcystin dependent protein</fullName>
    </submittedName>
</protein>
<sequence length="35" mass="3667">DAGPRGREPSAQQHAAVPDAQLQHRDAGRLPPAPV</sequence>
<feature type="non-terminal residue" evidence="2">
    <location>
        <position position="1"/>
    </location>
</feature>
<dbReference type="AlphaFoldDB" id="A0A6J4USR1"/>
<dbReference type="EMBL" id="CADCWH010000220">
    <property type="protein sequence ID" value="CAA9557131.1"/>
    <property type="molecule type" value="Genomic_DNA"/>
</dbReference>
<evidence type="ECO:0000313" key="2">
    <source>
        <dbReference type="EMBL" id="CAA9557131.1"/>
    </source>
</evidence>
<gene>
    <name evidence="2" type="ORF">AVDCRST_MAG70-1379</name>
</gene>